<protein>
    <submittedName>
        <fullName evidence="3">Uncharacterized protein</fullName>
    </submittedName>
</protein>
<evidence type="ECO:0000256" key="2">
    <source>
        <dbReference type="SAM" id="Phobius"/>
    </source>
</evidence>
<keyword evidence="2" id="KW-0812">Transmembrane</keyword>
<proteinExistence type="predicted"/>
<feature type="compositionally biased region" description="Basic residues" evidence="1">
    <location>
        <begin position="167"/>
        <end position="176"/>
    </location>
</feature>
<evidence type="ECO:0000256" key="1">
    <source>
        <dbReference type="SAM" id="MobiDB-lite"/>
    </source>
</evidence>
<keyword evidence="2" id="KW-1133">Transmembrane helix</keyword>
<organism evidence="3 4">
    <name type="scientific">Rosistilla oblonga</name>
    <dbReference type="NCBI Taxonomy" id="2527990"/>
    <lineage>
        <taxon>Bacteria</taxon>
        <taxon>Pseudomonadati</taxon>
        <taxon>Planctomycetota</taxon>
        <taxon>Planctomycetia</taxon>
        <taxon>Pirellulales</taxon>
        <taxon>Pirellulaceae</taxon>
        <taxon>Rosistilla</taxon>
    </lineage>
</organism>
<keyword evidence="2" id="KW-0472">Membrane</keyword>
<feature type="transmembrane region" description="Helical" evidence="2">
    <location>
        <begin position="21"/>
        <end position="38"/>
    </location>
</feature>
<evidence type="ECO:0000313" key="3">
    <source>
        <dbReference type="EMBL" id="QDV59257.1"/>
    </source>
</evidence>
<keyword evidence="4" id="KW-1185">Reference proteome</keyword>
<evidence type="ECO:0000313" key="4">
    <source>
        <dbReference type="Proteomes" id="UP000316770"/>
    </source>
</evidence>
<dbReference type="AlphaFoldDB" id="A0A518J1N9"/>
<dbReference type="EMBL" id="CP036318">
    <property type="protein sequence ID" value="QDV59257.1"/>
    <property type="molecule type" value="Genomic_DNA"/>
</dbReference>
<sequence length="765" mass="83757">MKGKMDGDAIKKLAINHVEKVVLGLVVVVFGLLVYKGVSIEPFAESKNPENLTSTAKQVMTELETTHWEAIETEEPRVATVKYEKNVELSRDSIDAGLQFKEKGFPKSRSKIKRRDPDIDAPEYAPQNIQLVSVLGAFSLNPPAGTPDPFDALEDAPKMEIEEEKKPKRRKPRRPARGGEGAGSGMEGMMPEMMMPEMMMPEMGSGEGGMGMTGTSMARKLDPKYDRGYRVSGMGSGMGMGEMMGSGPGGPRGSTAQKPIAYTHQFIAGTAVMPNELLNEAFQDALGDATGFDPRRDRPRYIAFRVIRADVTDRSVDQLEEPNDAKIEAKEGDWVVTTSDGFMNRMYIKHWAGYSPEVISPAYMDSVLTMPIPPLLIQDYMKFAVHPQVPLAGQKKRDTTEVKEEVVEVDTELTGPSTGTRLDIGALKQRRPAGPGMGSGMMGAEGMMGSEGMMGAEMMMGSEGMMPPEMMMGSEGMMGPGGMMGSTVVVASEYKLIRFYDFRDSPRRNENGPQPGRKYVYRIQVAVEDPNYPINGRFAPPLKTLDPEVLDRVQRRTAEDAVITKQQGSTYRSGYLWSAWSEPSPPASLPELTWFAGGSIKPETTTTLEGKTFEKSPATADIVAVNWDWGFATERTAEFETATRGSVLDKASFTDEIVNPSTLSIKQLDGASVKSRGVLVDIAGGENLAVVDEEEEPMVAPGKMLLFDAQGNLVVQHEIEDAFRFRRYTFADEREKLQKAQAATAMPEAGMGMGEGYMSDAFGPQ</sequence>
<reference evidence="3 4" key="1">
    <citation type="submission" date="2019-02" db="EMBL/GenBank/DDBJ databases">
        <title>Deep-cultivation of Planctomycetes and their phenomic and genomic characterization uncovers novel biology.</title>
        <authorList>
            <person name="Wiegand S."/>
            <person name="Jogler M."/>
            <person name="Boedeker C."/>
            <person name="Pinto D."/>
            <person name="Vollmers J."/>
            <person name="Rivas-Marin E."/>
            <person name="Kohn T."/>
            <person name="Peeters S.H."/>
            <person name="Heuer A."/>
            <person name="Rast P."/>
            <person name="Oberbeckmann S."/>
            <person name="Bunk B."/>
            <person name="Jeske O."/>
            <person name="Meyerdierks A."/>
            <person name="Storesund J.E."/>
            <person name="Kallscheuer N."/>
            <person name="Luecker S."/>
            <person name="Lage O.M."/>
            <person name="Pohl T."/>
            <person name="Merkel B.J."/>
            <person name="Hornburger P."/>
            <person name="Mueller R.-W."/>
            <person name="Bruemmer F."/>
            <person name="Labrenz M."/>
            <person name="Spormann A.M."/>
            <person name="Op den Camp H."/>
            <person name="Overmann J."/>
            <person name="Amann R."/>
            <person name="Jetten M.S.M."/>
            <person name="Mascher T."/>
            <person name="Medema M.H."/>
            <person name="Devos D.P."/>
            <person name="Kaster A.-K."/>
            <person name="Ovreas L."/>
            <person name="Rohde M."/>
            <person name="Galperin M.Y."/>
            <person name="Jogler C."/>
        </authorList>
    </citation>
    <scope>NUCLEOTIDE SEQUENCE [LARGE SCALE GENOMIC DNA]</scope>
    <source>
        <strain evidence="3 4">Mal33</strain>
    </source>
</reference>
<dbReference type="RefSeq" id="WP_145290556.1">
    <property type="nucleotide sequence ID" value="NZ_CP036318.1"/>
</dbReference>
<dbReference type="Proteomes" id="UP000316770">
    <property type="component" value="Chromosome"/>
</dbReference>
<accession>A0A518J1N9</accession>
<gene>
    <name evidence="3" type="ORF">Mal33_52850</name>
</gene>
<feature type="region of interest" description="Disordered" evidence="1">
    <location>
        <begin position="159"/>
        <end position="189"/>
    </location>
</feature>
<name>A0A518J1N9_9BACT</name>